<reference evidence="2 3" key="1">
    <citation type="submission" date="2024-01" db="EMBL/GenBank/DDBJ databases">
        <title>A draft genome for a cacao thread blight-causing isolate of Paramarasmius palmivorus.</title>
        <authorList>
            <person name="Baruah I.K."/>
            <person name="Bukari Y."/>
            <person name="Amoako-Attah I."/>
            <person name="Meinhardt L.W."/>
            <person name="Bailey B.A."/>
            <person name="Cohen S.P."/>
        </authorList>
    </citation>
    <scope>NUCLEOTIDE SEQUENCE [LARGE SCALE GENOMIC DNA]</scope>
    <source>
        <strain evidence="2 3">GH-12</strain>
    </source>
</reference>
<dbReference type="EMBL" id="JAYKXP010000026">
    <property type="protein sequence ID" value="KAK7044063.1"/>
    <property type="molecule type" value="Genomic_DNA"/>
</dbReference>
<comment type="caution">
    <text evidence="2">The sequence shown here is derived from an EMBL/GenBank/DDBJ whole genome shotgun (WGS) entry which is preliminary data.</text>
</comment>
<accession>A0AAW0CYU4</accession>
<proteinExistence type="predicted"/>
<gene>
    <name evidence="2" type="ORF">VNI00_007778</name>
</gene>
<sequence>MSLTATGIIESHLPANTEAENEPARANATEEAAEVIDLTGLSSDSSDDEDEADEDGSDSDDNMVINERSREQLRAALNTVSVERLRVILMAICEQVPSVERAMTKEFVVAGPKNSKRKMTEEEGDGSDIEELAPRYSYCKKCKEEYDVTTERQEEECIFHTGDLECDYESFVDWDEDCHGPMDTDENRKQFPENFRWSCCDEDGTDKGCEREMHEPTMPYKRRRVNH</sequence>
<keyword evidence="3" id="KW-1185">Reference proteome</keyword>
<protein>
    <submittedName>
        <fullName evidence="2">Uncharacterized protein</fullName>
    </submittedName>
</protein>
<dbReference type="PANTHER" id="PTHR38167">
    <property type="entry name" value="C2H2-TYPE DOMAIN-CONTAINING PROTEIN"/>
    <property type="match status" value="1"/>
</dbReference>
<evidence type="ECO:0000313" key="3">
    <source>
        <dbReference type="Proteomes" id="UP001383192"/>
    </source>
</evidence>
<evidence type="ECO:0000313" key="2">
    <source>
        <dbReference type="EMBL" id="KAK7044063.1"/>
    </source>
</evidence>
<feature type="compositionally biased region" description="Acidic residues" evidence="1">
    <location>
        <begin position="45"/>
        <end position="61"/>
    </location>
</feature>
<name>A0AAW0CYU4_9AGAR</name>
<organism evidence="2 3">
    <name type="scientific">Paramarasmius palmivorus</name>
    <dbReference type="NCBI Taxonomy" id="297713"/>
    <lineage>
        <taxon>Eukaryota</taxon>
        <taxon>Fungi</taxon>
        <taxon>Dikarya</taxon>
        <taxon>Basidiomycota</taxon>
        <taxon>Agaricomycotina</taxon>
        <taxon>Agaricomycetes</taxon>
        <taxon>Agaricomycetidae</taxon>
        <taxon>Agaricales</taxon>
        <taxon>Marasmiineae</taxon>
        <taxon>Marasmiaceae</taxon>
        <taxon>Paramarasmius</taxon>
    </lineage>
</organism>
<dbReference type="PANTHER" id="PTHR38167:SF1">
    <property type="entry name" value="C2H2-TYPE DOMAIN-CONTAINING PROTEIN"/>
    <property type="match status" value="1"/>
</dbReference>
<evidence type="ECO:0000256" key="1">
    <source>
        <dbReference type="SAM" id="MobiDB-lite"/>
    </source>
</evidence>
<dbReference type="AlphaFoldDB" id="A0AAW0CYU4"/>
<dbReference type="Proteomes" id="UP001383192">
    <property type="component" value="Unassembled WGS sequence"/>
</dbReference>
<feature type="region of interest" description="Disordered" evidence="1">
    <location>
        <begin position="1"/>
        <end position="64"/>
    </location>
</feature>